<organism evidence="1 2">
    <name type="scientific">Strongylus vulgaris</name>
    <name type="common">Blood worm</name>
    <dbReference type="NCBI Taxonomy" id="40348"/>
    <lineage>
        <taxon>Eukaryota</taxon>
        <taxon>Metazoa</taxon>
        <taxon>Ecdysozoa</taxon>
        <taxon>Nematoda</taxon>
        <taxon>Chromadorea</taxon>
        <taxon>Rhabditida</taxon>
        <taxon>Rhabditina</taxon>
        <taxon>Rhabditomorpha</taxon>
        <taxon>Strongyloidea</taxon>
        <taxon>Strongylidae</taxon>
        <taxon>Strongylus</taxon>
    </lineage>
</organism>
<evidence type="ECO:0000313" key="2">
    <source>
        <dbReference type="Proteomes" id="UP000270094"/>
    </source>
</evidence>
<feature type="non-terminal residue" evidence="1">
    <location>
        <position position="60"/>
    </location>
</feature>
<dbReference type="AlphaFoldDB" id="A0A3P7LM06"/>
<dbReference type="Proteomes" id="UP000270094">
    <property type="component" value="Unassembled WGS sequence"/>
</dbReference>
<protein>
    <submittedName>
        <fullName evidence="1">Uncharacterized protein</fullName>
    </submittedName>
</protein>
<evidence type="ECO:0000313" key="1">
    <source>
        <dbReference type="EMBL" id="VDM80162.1"/>
    </source>
</evidence>
<gene>
    <name evidence="1" type="ORF">SVUK_LOCUS15160</name>
</gene>
<dbReference type="OrthoDB" id="409173at2759"/>
<accession>A0A3P7LM06</accession>
<name>A0A3P7LM06_STRVU</name>
<sequence>MVPITANGVAQKKAPKPAQDTYAEDVMVDIPDTPDSRFSWLKLWRFTGPGFLMSIAYLDP</sequence>
<dbReference type="EMBL" id="UYYB01107570">
    <property type="protein sequence ID" value="VDM80162.1"/>
    <property type="molecule type" value="Genomic_DNA"/>
</dbReference>
<proteinExistence type="predicted"/>
<reference evidence="1 2" key="1">
    <citation type="submission" date="2018-11" db="EMBL/GenBank/DDBJ databases">
        <authorList>
            <consortium name="Pathogen Informatics"/>
        </authorList>
    </citation>
    <scope>NUCLEOTIDE SEQUENCE [LARGE SCALE GENOMIC DNA]</scope>
</reference>
<keyword evidence="2" id="KW-1185">Reference proteome</keyword>